<evidence type="ECO:0000313" key="9">
    <source>
        <dbReference type="Proteomes" id="UP000283387"/>
    </source>
</evidence>
<dbReference type="Gene3D" id="1.10.3780.10">
    <property type="entry name" value="SusD-like"/>
    <property type="match status" value="1"/>
</dbReference>
<name>A0A419W867_9BACT</name>
<evidence type="ECO:0000256" key="2">
    <source>
        <dbReference type="ARBA" id="ARBA00006275"/>
    </source>
</evidence>
<dbReference type="Pfam" id="PF07980">
    <property type="entry name" value="SusD_RagB"/>
    <property type="match status" value="1"/>
</dbReference>
<feature type="domain" description="RagB/SusD" evidence="6">
    <location>
        <begin position="326"/>
        <end position="545"/>
    </location>
</feature>
<sequence length="545" mass="61866">MNTHKYKNALSILLISLVTLFSSCTKLYDESYSDFLADQFNPTEEDIPAIIGNAYGSWRNILLLWNGYWRANEVGADEIVIPGRPNGWVDGGIYRRIHEHTWTVDEDVVYQTWDRTYYGIAACNRIIYQVETGFVPIPDEDVYNATIAELRALRASYYYVLCDLYGNVPIVTDFDVPDGYLPEQNTRTEVYNFIVQEITESLPYLSEDRSQATYGRFNKWAALTLLAKMYLNAEVYTGTAHWSDCIDACDQIINSGAGYALEASQKSVFVTENQNSAEIIFGLAIDDQYTTEWNQFDIHMQTCQPSMQAKYNLTLTPWGGMCAIPQFIDTFDPDDSRLTANFMMGQQYAASGEELLVTMGNLVGDPLILINEVPDISHSEEIHGYRFEKFEIAMGSSNILNNDYPLFRYADVLMMKAESMLRTGDADGAATIVTQVRERAFKTAPAKATVTGSELMEGSVYDYGLRTESAETDEGGDDIQYGRFLDELAWEFNQEGRRRQDMIRFGVYTTKSFFAHSPNGDYRSIYPIPRGRIETNTNLQQNPGY</sequence>
<evidence type="ECO:0000259" key="6">
    <source>
        <dbReference type="Pfam" id="PF07980"/>
    </source>
</evidence>
<dbReference type="AlphaFoldDB" id="A0A419W867"/>
<protein>
    <submittedName>
        <fullName evidence="8">SusD-like starch-binding protein associating with outer membrane</fullName>
    </submittedName>
</protein>
<comment type="caution">
    <text evidence="8">The sequence shown here is derived from an EMBL/GenBank/DDBJ whole genome shotgun (WGS) entry which is preliminary data.</text>
</comment>
<dbReference type="Gene3D" id="1.25.40.10">
    <property type="entry name" value="Tetratricopeptide repeat domain"/>
    <property type="match status" value="1"/>
</dbReference>
<comment type="subcellular location">
    <subcellularLocation>
        <location evidence="1">Cell outer membrane</location>
    </subcellularLocation>
</comment>
<dbReference type="SUPFAM" id="SSF48452">
    <property type="entry name" value="TPR-like"/>
    <property type="match status" value="1"/>
</dbReference>
<dbReference type="EMBL" id="RAPN01000001">
    <property type="protein sequence ID" value="RKD91646.1"/>
    <property type="molecule type" value="Genomic_DNA"/>
</dbReference>
<dbReference type="InterPro" id="IPR012944">
    <property type="entry name" value="SusD_RagB_dom"/>
</dbReference>
<evidence type="ECO:0000256" key="4">
    <source>
        <dbReference type="ARBA" id="ARBA00023136"/>
    </source>
</evidence>
<gene>
    <name evidence="8" type="ORF">BC643_2007</name>
</gene>
<feature type="domain" description="SusD-like N-terminal" evidence="7">
    <location>
        <begin position="98"/>
        <end position="231"/>
    </location>
</feature>
<dbReference type="InterPro" id="IPR033985">
    <property type="entry name" value="SusD-like_N"/>
</dbReference>
<keyword evidence="9" id="KW-1185">Reference proteome</keyword>
<dbReference type="OrthoDB" id="5694214at2"/>
<dbReference type="Gene3D" id="1.25.40.390">
    <property type="match status" value="1"/>
</dbReference>
<evidence type="ECO:0000256" key="3">
    <source>
        <dbReference type="ARBA" id="ARBA00022729"/>
    </source>
</evidence>
<reference evidence="8 9" key="1">
    <citation type="submission" date="2018-09" db="EMBL/GenBank/DDBJ databases">
        <title>Genomic Encyclopedia of Archaeal and Bacterial Type Strains, Phase II (KMG-II): from individual species to whole genera.</title>
        <authorList>
            <person name="Goeker M."/>
        </authorList>
    </citation>
    <scope>NUCLEOTIDE SEQUENCE [LARGE SCALE GENOMIC DNA]</scope>
    <source>
        <strain evidence="8 9">DSM 27148</strain>
    </source>
</reference>
<dbReference type="Pfam" id="PF14322">
    <property type="entry name" value="SusD-like_3"/>
    <property type="match status" value="1"/>
</dbReference>
<keyword evidence="3" id="KW-0732">Signal</keyword>
<dbReference type="CDD" id="cd08977">
    <property type="entry name" value="SusD"/>
    <property type="match status" value="1"/>
</dbReference>
<dbReference type="PROSITE" id="PS51257">
    <property type="entry name" value="PROKAR_LIPOPROTEIN"/>
    <property type="match status" value="1"/>
</dbReference>
<dbReference type="Proteomes" id="UP000283387">
    <property type="component" value="Unassembled WGS sequence"/>
</dbReference>
<evidence type="ECO:0000313" key="8">
    <source>
        <dbReference type="EMBL" id="RKD91646.1"/>
    </source>
</evidence>
<accession>A0A419W867</accession>
<comment type="similarity">
    <text evidence="2">Belongs to the SusD family.</text>
</comment>
<proteinExistence type="inferred from homology"/>
<evidence type="ECO:0000259" key="7">
    <source>
        <dbReference type="Pfam" id="PF14322"/>
    </source>
</evidence>
<dbReference type="GO" id="GO:0009279">
    <property type="term" value="C:cell outer membrane"/>
    <property type="evidence" value="ECO:0007669"/>
    <property type="project" value="UniProtKB-SubCell"/>
</dbReference>
<dbReference type="RefSeq" id="WP_120272923.1">
    <property type="nucleotide sequence ID" value="NZ_RAPN01000001.1"/>
</dbReference>
<evidence type="ECO:0000256" key="5">
    <source>
        <dbReference type="ARBA" id="ARBA00023237"/>
    </source>
</evidence>
<keyword evidence="4" id="KW-0472">Membrane</keyword>
<keyword evidence="5" id="KW-0998">Cell outer membrane</keyword>
<organism evidence="8 9">
    <name type="scientific">Mangrovibacterium diazotrophicum</name>
    <dbReference type="NCBI Taxonomy" id="1261403"/>
    <lineage>
        <taxon>Bacteria</taxon>
        <taxon>Pseudomonadati</taxon>
        <taxon>Bacteroidota</taxon>
        <taxon>Bacteroidia</taxon>
        <taxon>Marinilabiliales</taxon>
        <taxon>Prolixibacteraceae</taxon>
        <taxon>Mangrovibacterium</taxon>
    </lineage>
</organism>
<dbReference type="InterPro" id="IPR011990">
    <property type="entry name" value="TPR-like_helical_dom_sf"/>
</dbReference>
<evidence type="ECO:0000256" key="1">
    <source>
        <dbReference type="ARBA" id="ARBA00004442"/>
    </source>
</evidence>